<dbReference type="GO" id="GO:0005506">
    <property type="term" value="F:iron ion binding"/>
    <property type="evidence" value="ECO:0007669"/>
    <property type="project" value="InterPro"/>
</dbReference>
<feature type="binding site" description="axial binding residue" evidence="7">
    <location>
        <position position="451"/>
    </location>
    <ligand>
        <name>heme</name>
        <dbReference type="ChEBI" id="CHEBI:30413"/>
    </ligand>
    <ligandPart>
        <name>Fe</name>
        <dbReference type="ChEBI" id="CHEBI:18248"/>
    </ligandPart>
</feature>
<organism evidence="10 11">
    <name type="scientific">Polyangium spumosum</name>
    <dbReference type="NCBI Taxonomy" id="889282"/>
    <lineage>
        <taxon>Bacteria</taxon>
        <taxon>Pseudomonadati</taxon>
        <taxon>Myxococcota</taxon>
        <taxon>Polyangia</taxon>
        <taxon>Polyangiales</taxon>
        <taxon>Polyangiaceae</taxon>
        <taxon>Polyangium</taxon>
    </lineage>
</organism>
<evidence type="ECO:0000313" key="11">
    <source>
        <dbReference type="Proteomes" id="UP000440224"/>
    </source>
</evidence>
<feature type="region of interest" description="Disordered" evidence="9">
    <location>
        <begin position="1"/>
        <end position="31"/>
    </location>
</feature>
<evidence type="ECO:0000313" key="10">
    <source>
        <dbReference type="EMBL" id="MRG93686.1"/>
    </source>
</evidence>
<dbReference type="Proteomes" id="UP000440224">
    <property type="component" value="Unassembled WGS sequence"/>
</dbReference>
<name>A0A6N7PS87_9BACT</name>
<dbReference type="InterPro" id="IPR050196">
    <property type="entry name" value="Cytochrome_P450_Monoox"/>
</dbReference>
<comment type="cofactor">
    <cofactor evidence="7">
        <name>heme</name>
        <dbReference type="ChEBI" id="CHEBI:30413"/>
    </cofactor>
</comment>
<dbReference type="GO" id="GO:0016705">
    <property type="term" value="F:oxidoreductase activity, acting on paired donors, with incorporation or reduction of molecular oxygen"/>
    <property type="evidence" value="ECO:0007669"/>
    <property type="project" value="InterPro"/>
</dbReference>
<keyword evidence="2 7" id="KW-0349">Heme</keyword>
<evidence type="ECO:0000256" key="2">
    <source>
        <dbReference type="ARBA" id="ARBA00022617"/>
    </source>
</evidence>
<dbReference type="InterPro" id="IPR017972">
    <property type="entry name" value="Cyt_P450_CS"/>
</dbReference>
<evidence type="ECO:0000256" key="8">
    <source>
        <dbReference type="RuleBase" id="RU000461"/>
    </source>
</evidence>
<dbReference type="PANTHER" id="PTHR24291:SF50">
    <property type="entry name" value="BIFUNCTIONAL ALBAFLAVENONE MONOOXYGENASE_TERPENE SYNTHASE"/>
    <property type="match status" value="1"/>
</dbReference>
<dbReference type="InterPro" id="IPR036396">
    <property type="entry name" value="Cyt_P450_sf"/>
</dbReference>
<dbReference type="Pfam" id="PF00067">
    <property type="entry name" value="p450"/>
    <property type="match status" value="1"/>
</dbReference>
<comment type="caution">
    <text evidence="10">The sequence shown here is derived from an EMBL/GenBank/DDBJ whole genome shotgun (WGS) entry which is preliminary data.</text>
</comment>
<dbReference type="InterPro" id="IPR002401">
    <property type="entry name" value="Cyt_P450_E_grp-I"/>
</dbReference>
<keyword evidence="3 7" id="KW-0479">Metal-binding</keyword>
<evidence type="ECO:0000256" key="4">
    <source>
        <dbReference type="ARBA" id="ARBA00023002"/>
    </source>
</evidence>
<dbReference type="Gene3D" id="1.10.630.10">
    <property type="entry name" value="Cytochrome P450"/>
    <property type="match status" value="1"/>
</dbReference>
<dbReference type="PROSITE" id="PS00086">
    <property type="entry name" value="CYTOCHROME_P450"/>
    <property type="match status" value="1"/>
</dbReference>
<dbReference type="AlphaFoldDB" id="A0A6N7PS87"/>
<dbReference type="OrthoDB" id="9764248at2"/>
<dbReference type="GO" id="GO:0004497">
    <property type="term" value="F:monooxygenase activity"/>
    <property type="evidence" value="ECO:0007669"/>
    <property type="project" value="UniProtKB-KW"/>
</dbReference>
<dbReference type="PANTHER" id="PTHR24291">
    <property type="entry name" value="CYTOCHROME P450 FAMILY 4"/>
    <property type="match status" value="1"/>
</dbReference>
<accession>A0A6N7PS87</accession>
<dbReference type="PRINTS" id="PR00463">
    <property type="entry name" value="EP450I"/>
</dbReference>
<evidence type="ECO:0000256" key="3">
    <source>
        <dbReference type="ARBA" id="ARBA00022723"/>
    </source>
</evidence>
<proteinExistence type="inferred from homology"/>
<reference evidence="10 11" key="1">
    <citation type="submission" date="2019-10" db="EMBL/GenBank/DDBJ databases">
        <title>A soil myxobacterium in the family Polyangiaceae.</title>
        <authorList>
            <person name="Li Y."/>
            <person name="Wang J."/>
        </authorList>
    </citation>
    <scope>NUCLEOTIDE SEQUENCE [LARGE SCALE GENOMIC DNA]</scope>
    <source>
        <strain evidence="10 11">DSM 14734</strain>
    </source>
</reference>
<dbReference type="CDD" id="cd20620">
    <property type="entry name" value="CYP132-like"/>
    <property type="match status" value="1"/>
</dbReference>
<evidence type="ECO:0000256" key="6">
    <source>
        <dbReference type="ARBA" id="ARBA00023033"/>
    </source>
</evidence>
<keyword evidence="5 7" id="KW-0408">Iron</keyword>
<dbReference type="EMBL" id="WJIE01000005">
    <property type="protein sequence ID" value="MRG93686.1"/>
    <property type="molecule type" value="Genomic_DNA"/>
</dbReference>
<comment type="similarity">
    <text evidence="1 8">Belongs to the cytochrome P450 family.</text>
</comment>
<keyword evidence="4 8" id="KW-0560">Oxidoreductase</keyword>
<keyword evidence="11" id="KW-1185">Reference proteome</keyword>
<evidence type="ECO:0000256" key="7">
    <source>
        <dbReference type="PIRSR" id="PIRSR602401-1"/>
    </source>
</evidence>
<dbReference type="InterPro" id="IPR001128">
    <property type="entry name" value="Cyt_P450"/>
</dbReference>
<evidence type="ECO:0000256" key="9">
    <source>
        <dbReference type="SAM" id="MobiDB-lite"/>
    </source>
</evidence>
<keyword evidence="6 8" id="KW-0503">Monooxygenase</keyword>
<dbReference type="PRINTS" id="PR00385">
    <property type="entry name" value="P450"/>
</dbReference>
<evidence type="ECO:0000256" key="5">
    <source>
        <dbReference type="ARBA" id="ARBA00023004"/>
    </source>
</evidence>
<sequence length="510" mass="57301">MVGLGDGRRPRSRLALGRGPRGVAPHVQGGPPDIHALHVLVLPAPDRDDRRTLKESRDTVRIVYPPGPRGLPLVGNLHQIRKDKIAFMLETASHGDIAHFRLGPTDAYLVNHPDHIRDVLIERSDVLPKDWLQRKIVSPFFGNGMLITNGEEHARQRRMAQPAFHPKRLDSYGRVFVEQTLHGIAGWRSGGEYEIDTEMLKMTIQNVCLTLFNADATDIVARAAVAMTTIMDLLSMEFDLALPIPMWLPTEHNRRKREAIRELDSIVMKFAEAWRKSGQDRGDLLSMLMLAHGEGRGGVTHDELRDHLIVMFAAGHETTAFTLVWAWVMISQHPEVEAALWEEVDRVLGGRPPTAEDVPQLVYTSMVVKETLRLYPAGWILSLRQPGEDIRLGGYTIPKGSRIFISPYVTHRDPRYFSEPERFRPERFRPGLDQNIRRGSYIPFGIGPRVCIGNGFAMMEAVLILATVAQRYRVSLLPGQTLVPRGNLALRPPPGVKVRVTERLRSAAAA</sequence>
<evidence type="ECO:0000256" key="1">
    <source>
        <dbReference type="ARBA" id="ARBA00010617"/>
    </source>
</evidence>
<dbReference type="SUPFAM" id="SSF48264">
    <property type="entry name" value="Cytochrome P450"/>
    <property type="match status" value="1"/>
</dbReference>
<dbReference type="GO" id="GO:0020037">
    <property type="term" value="F:heme binding"/>
    <property type="evidence" value="ECO:0007669"/>
    <property type="project" value="InterPro"/>
</dbReference>
<gene>
    <name evidence="10" type="ORF">GF068_17475</name>
</gene>
<protein>
    <submittedName>
        <fullName evidence="10">Cytochrome P450</fullName>
    </submittedName>
</protein>